<dbReference type="PANTHER" id="PTHR37984:SF12">
    <property type="entry name" value="RIBONUCLEASE H"/>
    <property type="match status" value="1"/>
</dbReference>
<reference evidence="5" key="1">
    <citation type="submission" date="2025-08" db="UniProtKB">
        <authorList>
            <consortium name="RefSeq"/>
        </authorList>
    </citation>
    <scope>IDENTIFICATION</scope>
    <source>
        <tissue evidence="5">Blood</tissue>
    </source>
</reference>
<accession>A0A6P9C0U4</accession>
<organism evidence="4 5">
    <name type="scientific">Pantherophis guttatus</name>
    <name type="common">Corn snake</name>
    <name type="synonym">Elaphe guttata</name>
    <dbReference type="NCBI Taxonomy" id="94885"/>
    <lineage>
        <taxon>Eukaryota</taxon>
        <taxon>Metazoa</taxon>
        <taxon>Chordata</taxon>
        <taxon>Craniata</taxon>
        <taxon>Vertebrata</taxon>
        <taxon>Euteleostomi</taxon>
        <taxon>Lepidosauria</taxon>
        <taxon>Squamata</taxon>
        <taxon>Bifurcata</taxon>
        <taxon>Unidentata</taxon>
        <taxon>Episquamata</taxon>
        <taxon>Toxicofera</taxon>
        <taxon>Serpentes</taxon>
        <taxon>Colubroidea</taxon>
        <taxon>Colubridae</taxon>
        <taxon>Colubrinae</taxon>
        <taxon>Pantherophis</taxon>
    </lineage>
</organism>
<gene>
    <name evidence="5" type="primary">LOC117665504</name>
</gene>
<dbReference type="SUPFAM" id="SSF53098">
    <property type="entry name" value="Ribonuclease H-like"/>
    <property type="match status" value="1"/>
</dbReference>
<dbReference type="Pfam" id="PF00665">
    <property type="entry name" value="rve"/>
    <property type="match status" value="1"/>
</dbReference>
<evidence type="ECO:0000313" key="4">
    <source>
        <dbReference type="Proteomes" id="UP001652622"/>
    </source>
</evidence>
<dbReference type="GeneID" id="117665504"/>
<name>A0A6P9C0U4_PANGU</name>
<dbReference type="GO" id="GO:0015074">
    <property type="term" value="P:DNA integration"/>
    <property type="evidence" value="ECO:0007669"/>
    <property type="project" value="InterPro"/>
</dbReference>
<dbReference type="Gene3D" id="1.10.340.70">
    <property type="match status" value="1"/>
</dbReference>
<evidence type="ECO:0000259" key="3">
    <source>
        <dbReference type="PROSITE" id="PS50994"/>
    </source>
</evidence>
<keyword evidence="4" id="KW-1185">Reference proteome</keyword>
<proteinExistence type="predicted"/>
<dbReference type="RefSeq" id="XP_034273366.2">
    <property type="nucleotide sequence ID" value="XM_034417475.2"/>
</dbReference>
<dbReference type="PROSITE" id="PS50994">
    <property type="entry name" value="INTEGRASE"/>
    <property type="match status" value="1"/>
</dbReference>
<feature type="domain" description="Integrase catalytic" evidence="3">
    <location>
        <begin position="80"/>
        <end position="230"/>
    </location>
</feature>
<feature type="region of interest" description="Disordered" evidence="2">
    <location>
        <begin position="313"/>
        <end position="412"/>
    </location>
</feature>
<feature type="compositionally biased region" description="Polar residues" evidence="2">
    <location>
        <begin position="327"/>
        <end position="336"/>
    </location>
</feature>
<dbReference type="PANTHER" id="PTHR37984">
    <property type="entry name" value="PROTEIN CBG26694"/>
    <property type="match status" value="1"/>
</dbReference>
<evidence type="ECO:0000256" key="2">
    <source>
        <dbReference type="SAM" id="MobiDB-lite"/>
    </source>
</evidence>
<dbReference type="KEGG" id="pgut:117665504"/>
<dbReference type="InterPro" id="IPR050951">
    <property type="entry name" value="Retrovirus_Pol_polyprotein"/>
</dbReference>
<dbReference type="InterPro" id="IPR036397">
    <property type="entry name" value="RNaseH_sf"/>
</dbReference>
<dbReference type="GO" id="GO:0003676">
    <property type="term" value="F:nucleic acid binding"/>
    <property type="evidence" value="ECO:0007669"/>
    <property type="project" value="InterPro"/>
</dbReference>
<sequence>MQGGCLLLDERVVVPLCLREKVLTLLHEGHPGIVRMKGLARSYVWWPNMDADITEWVGKCQPCQESRPDPPTAPVREWERPKGPWSRIHIDFTGPFHGQTFMVVIDAFSKWLEIKLMKATTTDVVIRELRQLFATHGLPDILGSDNGPQFTATQFEGYLAELGVRHVLSAPFHPASNGQAERFIRMAKEALSRLGPGDWQERIDRFLTAQHSTPCTATGRSPAELLMGRKLRGVLDRLNPNYSPEIFKGGGERKLREFTIGTPVHARNYGKGPLWEAGTITEITRPKSYKVDMGDGRVWRRHIDQLRRRIATDAEENFNEPLPDYQPEQQTKSSPSAVEDLADDPGVRSRPSKEFPPAGEVAAHEEISEVPLAEQGETGSPSDLLNAAPPTELRRSTRLRTHPGHLKDFVCK</sequence>
<dbReference type="AlphaFoldDB" id="A0A6P9C0U4"/>
<dbReference type="InterPro" id="IPR012337">
    <property type="entry name" value="RNaseH-like_sf"/>
</dbReference>
<dbReference type="InterPro" id="IPR041588">
    <property type="entry name" value="Integrase_H2C2"/>
</dbReference>
<evidence type="ECO:0000256" key="1">
    <source>
        <dbReference type="ARBA" id="ARBA00039658"/>
    </source>
</evidence>
<dbReference type="Pfam" id="PF17921">
    <property type="entry name" value="Integrase_H2C2"/>
    <property type="match status" value="1"/>
</dbReference>
<protein>
    <recommendedName>
        <fullName evidence="1">Gypsy retrotransposon integrase-like protein 1</fullName>
    </recommendedName>
</protein>
<dbReference type="Proteomes" id="UP001652622">
    <property type="component" value="Unplaced"/>
</dbReference>
<evidence type="ECO:0000313" key="5">
    <source>
        <dbReference type="RefSeq" id="XP_034273366.2"/>
    </source>
</evidence>
<dbReference type="InParanoid" id="A0A6P9C0U4"/>
<dbReference type="InterPro" id="IPR001584">
    <property type="entry name" value="Integrase_cat-core"/>
</dbReference>
<dbReference type="Gene3D" id="3.30.420.10">
    <property type="entry name" value="Ribonuclease H-like superfamily/Ribonuclease H"/>
    <property type="match status" value="1"/>
</dbReference>